<keyword evidence="3" id="KW-1185">Reference proteome</keyword>
<name>A0ABT7QQA3_9BACT</name>
<accession>A0ABT7QQA3</accession>
<feature type="domain" description="Spore protein YkvP/CgeB glycosyl transferase-like" evidence="1">
    <location>
        <begin position="225"/>
        <end position="349"/>
    </location>
</feature>
<evidence type="ECO:0000313" key="3">
    <source>
        <dbReference type="Proteomes" id="UP001169066"/>
    </source>
</evidence>
<proteinExistence type="predicted"/>
<evidence type="ECO:0000259" key="1">
    <source>
        <dbReference type="Pfam" id="PF13524"/>
    </source>
</evidence>
<organism evidence="2 3">
    <name type="scientific">Sulfurovum xiamenensis</name>
    <dbReference type="NCBI Taxonomy" id="3019066"/>
    <lineage>
        <taxon>Bacteria</taxon>
        <taxon>Pseudomonadati</taxon>
        <taxon>Campylobacterota</taxon>
        <taxon>Epsilonproteobacteria</taxon>
        <taxon>Campylobacterales</taxon>
        <taxon>Sulfurovaceae</taxon>
        <taxon>Sulfurovum</taxon>
    </lineage>
</organism>
<sequence length="357" mass="41942">MFKKLKYSIENLLYKFQFGSELELKNFKFKANNFSGKKLNIIYLTQYDGSFSINNTYEPLKEFGTVFKFELDKDDDRKNWYQNKVQRNNEMLNFVDNTIRNHKIDVIVCYLSGFSTTPEVLKKIKSYNIFMINESLDDERKFISKKGKDGIYRGMKDICRFFDLSLTTSQSALVKYLVEGGKPMYKDYAGNEKIYKNLHLKKEYDVGFVGASYGIRDKYIQYLQDNGINVYAKGKGWQKGFAESDEMIEIFNKSKIVLGFSTVGKNDDIYILKGRDFEVPLTGSFYMTGHHEELKEYFDLGKDIETYNSKEDLLKKVKYYLENEEEREQIAKNGYEKCLKSYTVKKAYEKVFGYLGL</sequence>
<reference evidence="2" key="1">
    <citation type="submission" date="2023-01" db="EMBL/GenBank/DDBJ databases">
        <title>Sulfurovum sp. XTW-4 genome assembly.</title>
        <authorList>
            <person name="Wang J."/>
        </authorList>
    </citation>
    <scope>NUCLEOTIDE SEQUENCE</scope>
    <source>
        <strain evidence="2">XTW-4</strain>
    </source>
</reference>
<protein>
    <submittedName>
        <fullName evidence="2">Glycosyltransferase</fullName>
    </submittedName>
</protein>
<dbReference type="Proteomes" id="UP001169066">
    <property type="component" value="Unassembled WGS sequence"/>
</dbReference>
<dbReference type="Pfam" id="PF13524">
    <property type="entry name" value="Glyco_trans_1_2"/>
    <property type="match status" value="1"/>
</dbReference>
<evidence type="ECO:0000313" key="2">
    <source>
        <dbReference type="EMBL" id="MDM5262927.1"/>
    </source>
</evidence>
<dbReference type="RefSeq" id="WP_289401081.1">
    <property type="nucleotide sequence ID" value="NZ_JAQIBC010000001.1"/>
</dbReference>
<gene>
    <name evidence="2" type="ORF">PF327_01820</name>
</gene>
<dbReference type="EMBL" id="JAQIBC010000001">
    <property type="protein sequence ID" value="MDM5262927.1"/>
    <property type="molecule type" value="Genomic_DNA"/>
</dbReference>
<comment type="caution">
    <text evidence="2">The sequence shown here is derived from an EMBL/GenBank/DDBJ whole genome shotgun (WGS) entry which is preliminary data.</text>
</comment>
<dbReference type="InterPro" id="IPR055259">
    <property type="entry name" value="YkvP/CgeB_Glyco_trans-like"/>
</dbReference>